<feature type="compositionally biased region" description="Polar residues" evidence="1">
    <location>
        <begin position="145"/>
        <end position="160"/>
    </location>
</feature>
<reference evidence="2 3" key="1">
    <citation type="submission" date="2023-08" db="EMBL/GenBank/DDBJ databases">
        <title>Black Yeasts Isolated from many extreme environments.</title>
        <authorList>
            <person name="Coleine C."/>
            <person name="Stajich J.E."/>
            <person name="Selbmann L."/>
        </authorList>
    </citation>
    <scope>NUCLEOTIDE SEQUENCE [LARGE SCALE GENOMIC DNA]</scope>
    <source>
        <strain evidence="2 3">CCFEE 5885</strain>
    </source>
</reference>
<gene>
    <name evidence="2" type="ORF">LTR24_002437</name>
</gene>
<feature type="compositionally biased region" description="Basic and acidic residues" evidence="1">
    <location>
        <begin position="30"/>
        <end position="40"/>
    </location>
</feature>
<feature type="compositionally biased region" description="Polar residues" evidence="1">
    <location>
        <begin position="251"/>
        <end position="262"/>
    </location>
</feature>
<feature type="compositionally biased region" description="Basic residues" evidence="1">
    <location>
        <begin position="1"/>
        <end position="11"/>
    </location>
</feature>
<feature type="compositionally biased region" description="Basic and acidic residues" evidence="1">
    <location>
        <begin position="417"/>
        <end position="431"/>
    </location>
</feature>
<evidence type="ECO:0000313" key="3">
    <source>
        <dbReference type="Proteomes" id="UP001345013"/>
    </source>
</evidence>
<organism evidence="2 3">
    <name type="scientific">Lithohypha guttulata</name>
    <dbReference type="NCBI Taxonomy" id="1690604"/>
    <lineage>
        <taxon>Eukaryota</taxon>
        <taxon>Fungi</taxon>
        <taxon>Dikarya</taxon>
        <taxon>Ascomycota</taxon>
        <taxon>Pezizomycotina</taxon>
        <taxon>Eurotiomycetes</taxon>
        <taxon>Chaetothyriomycetidae</taxon>
        <taxon>Chaetothyriales</taxon>
        <taxon>Trichomeriaceae</taxon>
        <taxon>Lithohypha</taxon>
    </lineage>
</organism>
<feature type="compositionally biased region" description="Polar residues" evidence="1">
    <location>
        <begin position="403"/>
        <end position="416"/>
    </location>
</feature>
<dbReference type="EMBL" id="JAVRRG010000020">
    <property type="protein sequence ID" value="KAK5096996.1"/>
    <property type="molecule type" value="Genomic_DNA"/>
</dbReference>
<protein>
    <submittedName>
        <fullName evidence="2">Uncharacterized protein</fullName>
    </submittedName>
</protein>
<keyword evidence="3" id="KW-1185">Reference proteome</keyword>
<dbReference type="Proteomes" id="UP001345013">
    <property type="component" value="Unassembled WGS sequence"/>
</dbReference>
<comment type="caution">
    <text evidence="2">The sequence shown here is derived from an EMBL/GenBank/DDBJ whole genome shotgun (WGS) entry which is preliminary data.</text>
</comment>
<feature type="region of interest" description="Disordered" evidence="1">
    <location>
        <begin position="1"/>
        <end position="487"/>
    </location>
</feature>
<evidence type="ECO:0000313" key="2">
    <source>
        <dbReference type="EMBL" id="KAK5096996.1"/>
    </source>
</evidence>
<sequence length="519" mass="57049">MPRPPVKRRRQNSFIAQSPKRRHALVPDQRQAREQHEKKLLQKPVGKRPDNSDDSDDIVTSRTTGRNRKRQEIYASGAVAKGDKPGAYPTKAQRTRTIRQHTEEILSQRSRSASRASSVDKENHPKKAATKAGDTTSAKKGKLDGTSTKSSGVTHTSQAEVSVLGKIKPRKRQASILQLIEQDNDGLTINTDDEAEFLPDEVSTPVNTAKPIVPSPQVNGASPLKRKRGSDQPQAASPGAVSNPFRLPQDQLPQPTRAQQRVLNKKQKDQDDVMAPPESSDDESVDGQPAQAFPSGSKKQRQPPAPSTEQLQDLMPSKKLKSRIRRRQQNEFDIPDDSDTGEGSDAEKDHSAFLPSKSRKTKQTWKKPAGNGVKSKSKIKESQKSTRNTSYTPSPARLRTPRPLSSTKSGTQAKSPTKQDTRTGTVLREKAGNTPLLSRAAKSGRVKKQYGGSRLRGPGKENQAVSLSGEPSGSSEPEKEQVQTAEVKAWNKKWGDIDDFALEFEENTASTRSNSPRAR</sequence>
<proteinExistence type="predicted"/>
<feature type="compositionally biased region" description="Low complexity" evidence="1">
    <location>
        <begin position="107"/>
        <end position="117"/>
    </location>
</feature>
<accession>A0ABR0KK03</accession>
<feature type="compositionally biased region" description="Acidic residues" evidence="1">
    <location>
        <begin position="333"/>
        <end position="344"/>
    </location>
</feature>
<evidence type="ECO:0000256" key="1">
    <source>
        <dbReference type="SAM" id="MobiDB-lite"/>
    </source>
</evidence>
<feature type="compositionally biased region" description="Basic residues" evidence="1">
    <location>
        <begin position="318"/>
        <end position="327"/>
    </location>
</feature>
<name>A0ABR0KK03_9EURO</name>